<evidence type="ECO:0000313" key="1">
    <source>
        <dbReference type="EMBL" id="GBM65699.1"/>
    </source>
</evidence>
<evidence type="ECO:0000313" key="2">
    <source>
        <dbReference type="Proteomes" id="UP000499080"/>
    </source>
</evidence>
<dbReference type="Proteomes" id="UP000499080">
    <property type="component" value="Unassembled WGS sequence"/>
</dbReference>
<name>A0A4Y2HKG0_ARAVE</name>
<proteinExistence type="predicted"/>
<protein>
    <submittedName>
        <fullName evidence="1">Uncharacterized protein</fullName>
    </submittedName>
</protein>
<comment type="caution">
    <text evidence="1">The sequence shown here is derived from an EMBL/GenBank/DDBJ whole genome shotgun (WGS) entry which is preliminary data.</text>
</comment>
<dbReference type="AlphaFoldDB" id="A0A4Y2HKG0"/>
<keyword evidence="2" id="KW-1185">Reference proteome</keyword>
<reference evidence="1 2" key="1">
    <citation type="journal article" date="2019" name="Sci. Rep.">
        <title>Orb-weaving spider Araneus ventricosus genome elucidates the spidroin gene catalogue.</title>
        <authorList>
            <person name="Kono N."/>
            <person name="Nakamura H."/>
            <person name="Ohtoshi R."/>
            <person name="Moran D.A.P."/>
            <person name="Shinohara A."/>
            <person name="Yoshida Y."/>
            <person name="Fujiwara M."/>
            <person name="Mori M."/>
            <person name="Tomita M."/>
            <person name="Arakawa K."/>
        </authorList>
    </citation>
    <scope>NUCLEOTIDE SEQUENCE [LARGE SCALE GENOMIC DNA]</scope>
</reference>
<gene>
    <name evidence="1" type="ORF">AVEN_87122_1</name>
</gene>
<organism evidence="1 2">
    <name type="scientific">Araneus ventricosus</name>
    <name type="common">Orbweaver spider</name>
    <name type="synonym">Epeira ventricosa</name>
    <dbReference type="NCBI Taxonomy" id="182803"/>
    <lineage>
        <taxon>Eukaryota</taxon>
        <taxon>Metazoa</taxon>
        <taxon>Ecdysozoa</taxon>
        <taxon>Arthropoda</taxon>
        <taxon>Chelicerata</taxon>
        <taxon>Arachnida</taxon>
        <taxon>Araneae</taxon>
        <taxon>Araneomorphae</taxon>
        <taxon>Entelegynae</taxon>
        <taxon>Araneoidea</taxon>
        <taxon>Araneidae</taxon>
        <taxon>Araneus</taxon>
    </lineage>
</organism>
<dbReference type="EMBL" id="BGPR01001989">
    <property type="protein sequence ID" value="GBM65699.1"/>
    <property type="molecule type" value="Genomic_DNA"/>
</dbReference>
<sequence length="90" mass="9901">MTRTLKRLQQFAAFPGGHPPNCCPYLMLFKCSNQTRTGRWYAVPVKNALFVSTVPANNVSFIDAVPASEVLSFGTEPANKAIINLITIML</sequence>
<accession>A0A4Y2HKG0</accession>